<feature type="transmembrane region" description="Helical" evidence="2">
    <location>
        <begin position="118"/>
        <end position="138"/>
    </location>
</feature>
<dbReference type="RefSeq" id="WP_244689994.1">
    <property type="nucleotide sequence ID" value="NZ_CP095044.1"/>
</dbReference>
<feature type="transmembrane region" description="Helical" evidence="2">
    <location>
        <begin position="12"/>
        <end position="30"/>
    </location>
</feature>
<sequence>MRRLERSNPLAAVAAAAMGAAIGLLVQFALSSRGAAPFVPPYSLPITLVLIGAVLLGFAIRLRRTLAGRTGRVNPFQAVRLLAAARAGQLVGALLGGFGAGLALSLLGRSIPAPVATWLPMLIVCGAGAVLVACAAYAEHACRIPPDDEDGGAGEGETDPGRGPVDQAAYRKP</sequence>
<keyword evidence="2" id="KW-0472">Membrane</keyword>
<feature type="transmembrane region" description="Helical" evidence="2">
    <location>
        <begin position="81"/>
        <end position="106"/>
    </location>
</feature>
<name>A0ABY4FHX2_9MICO</name>
<dbReference type="EMBL" id="CP095045">
    <property type="protein sequence ID" value="UOQ56275.1"/>
    <property type="molecule type" value="Genomic_DNA"/>
</dbReference>
<evidence type="ECO:0000313" key="3">
    <source>
        <dbReference type="EMBL" id="UOQ56275.1"/>
    </source>
</evidence>
<gene>
    <name evidence="3" type="ORF">MUN78_11310</name>
</gene>
<accession>A0ABY4FHX2</accession>
<feature type="compositionally biased region" description="Acidic residues" evidence="1">
    <location>
        <begin position="147"/>
        <end position="158"/>
    </location>
</feature>
<reference evidence="3 4" key="1">
    <citation type="submission" date="2022-04" db="EMBL/GenBank/DDBJ databases">
        <title>Leucobacter sp. isolated from rhizosphere of garlic.</title>
        <authorList>
            <person name="Won M."/>
            <person name="Lee C.-M."/>
            <person name="Woen H.-Y."/>
            <person name="Kwon S.-W."/>
        </authorList>
    </citation>
    <scope>NUCLEOTIDE SEQUENCE [LARGE SCALE GENOMIC DNA]</scope>
    <source>
        <strain evidence="3 4">H21R-40</strain>
    </source>
</reference>
<organism evidence="3 4">
    <name type="scientific">Leucobacter allii</name>
    <dbReference type="NCBI Taxonomy" id="2932247"/>
    <lineage>
        <taxon>Bacteria</taxon>
        <taxon>Bacillati</taxon>
        <taxon>Actinomycetota</taxon>
        <taxon>Actinomycetes</taxon>
        <taxon>Micrococcales</taxon>
        <taxon>Microbacteriaceae</taxon>
        <taxon>Leucobacter</taxon>
    </lineage>
</organism>
<dbReference type="InterPro" id="IPR021517">
    <property type="entry name" value="DUF3180"/>
</dbReference>
<evidence type="ECO:0000256" key="2">
    <source>
        <dbReference type="SAM" id="Phobius"/>
    </source>
</evidence>
<dbReference type="Proteomes" id="UP000831786">
    <property type="component" value="Chromosome"/>
</dbReference>
<keyword evidence="4" id="KW-1185">Reference proteome</keyword>
<dbReference type="Pfam" id="PF11377">
    <property type="entry name" value="DUF3180"/>
    <property type="match status" value="1"/>
</dbReference>
<feature type="region of interest" description="Disordered" evidence="1">
    <location>
        <begin position="145"/>
        <end position="173"/>
    </location>
</feature>
<protein>
    <submittedName>
        <fullName evidence="3">DUF3180 domain-containing protein</fullName>
    </submittedName>
</protein>
<feature type="transmembrane region" description="Helical" evidence="2">
    <location>
        <begin position="42"/>
        <end position="60"/>
    </location>
</feature>
<proteinExistence type="predicted"/>
<evidence type="ECO:0000256" key="1">
    <source>
        <dbReference type="SAM" id="MobiDB-lite"/>
    </source>
</evidence>
<keyword evidence="2" id="KW-1133">Transmembrane helix</keyword>
<evidence type="ECO:0000313" key="4">
    <source>
        <dbReference type="Proteomes" id="UP000831786"/>
    </source>
</evidence>
<keyword evidence="2" id="KW-0812">Transmembrane</keyword>